<dbReference type="InterPro" id="IPR003593">
    <property type="entry name" value="AAA+_ATPase"/>
</dbReference>
<dbReference type="GO" id="GO:0005524">
    <property type="term" value="F:ATP binding"/>
    <property type="evidence" value="ECO:0007669"/>
    <property type="project" value="UniProtKB-KW"/>
</dbReference>
<dbReference type="EMBL" id="JAVFKY010000001">
    <property type="protein sequence ID" value="KAK5583631.1"/>
    <property type="molecule type" value="Genomic_DNA"/>
</dbReference>
<keyword evidence="7" id="KW-0067">ATP-binding</keyword>
<evidence type="ECO:0000256" key="4">
    <source>
        <dbReference type="ARBA" id="ARBA00022741"/>
    </source>
</evidence>
<feature type="domain" description="AAA+ ATPase" evidence="14">
    <location>
        <begin position="249"/>
        <end position="406"/>
    </location>
</feature>
<evidence type="ECO:0000256" key="5">
    <source>
        <dbReference type="ARBA" id="ARBA00022792"/>
    </source>
</evidence>
<sequence>MDNIQPINNVMNGNGGFKQGLPKSILKYIPEPIQPLFENPLFSAGFGLLGVGSILAMGRKGFQSALIQSRRYFFVSVEVPSKDKSFHWVMEWLATKKNKNTRHVSVETTFHQHESGDIVSRINFVPSVGTHYVFYRGRVIKVERSREKNVVDMNSGNLWESITLTTLGTGRQVFQNLIEEAKEMALEKEEGKTLIYTSMGTDWRRFGHPRRKRPIASVILDKGKSELIIEDVKKFLSNSDWYNERGIPYRRGYLLYGPPGTGKSSFITALAGELQLSICILNLAGKSVSDTSLNQLLATAPQRSIILLEDIDSAIQTGNHDTSKASSNNISSISSGGLQYQGYYGSPSVGSGGSALTFSGLLNALDGVAASEGRILFMTTNHLEKLDKVLIRPGRVDLQIEIGLCSPYQMEQMFLKFFPTELDLAKQFVQKLEQYKFSPAQLQAYFMTFSNNSIDAINNLNQLINNK</sequence>
<evidence type="ECO:0000256" key="13">
    <source>
        <dbReference type="ARBA" id="ARBA00055292"/>
    </source>
</evidence>
<evidence type="ECO:0000256" key="8">
    <source>
        <dbReference type="ARBA" id="ARBA00022989"/>
    </source>
</evidence>
<protein>
    <recommendedName>
        <fullName evidence="18">Mitochondrial chaperone BCS1</fullName>
    </recommendedName>
</protein>
<comment type="similarity">
    <text evidence="2">Belongs to the AAA ATPase family. BCS1 subfamily.</text>
</comment>
<evidence type="ECO:0000256" key="10">
    <source>
        <dbReference type="ARBA" id="ARBA00023136"/>
    </source>
</evidence>
<dbReference type="InterPro" id="IPR003959">
    <property type="entry name" value="ATPase_AAA_core"/>
</dbReference>
<dbReference type="GO" id="GO:0016887">
    <property type="term" value="F:ATP hydrolysis activity"/>
    <property type="evidence" value="ECO:0007669"/>
    <property type="project" value="InterPro"/>
</dbReference>
<dbReference type="Proteomes" id="UP001344447">
    <property type="component" value="Unassembled WGS sequence"/>
</dbReference>
<evidence type="ECO:0000256" key="6">
    <source>
        <dbReference type="ARBA" id="ARBA00022801"/>
    </source>
</evidence>
<name>A0AAN7U931_9MYCE</name>
<keyword evidence="17" id="KW-1185">Reference proteome</keyword>
<comment type="catalytic activity">
    <reaction evidence="12">
        <text>ATP + H2O = ADP + phosphate + H(+)</text>
        <dbReference type="Rhea" id="RHEA:13065"/>
        <dbReference type="ChEBI" id="CHEBI:15377"/>
        <dbReference type="ChEBI" id="CHEBI:15378"/>
        <dbReference type="ChEBI" id="CHEBI:30616"/>
        <dbReference type="ChEBI" id="CHEBI:43474"/>
        <dbReference type="ChEBI" id="CHEBI:456216"/>
    </reaction>
    <physiologicalReaction direction="left-to-right" evidence="12">
        <dbReference type="Rhea" id="RHEA:13066"/>
    </physiologicalReaction>
</comment>
<keyword evidence="3" id="KW-0812">Transmembrane</keyword>
<keyword evidence="9" id="KW-0496">Mitochondrion</keyword>
<dbReference type="Pfam" id="PF25426">
    <property type="entry name" value="AAA_lid_BCS1"/>
    <property type="match status" value="1"/>
</dbReference>
<dbReference type="Pfam" id="PF00004">
    <property type="entry name" value="AAA"/>
    <property type="match status" value="2"/>
</dbReference>
<dbReference type="SMART" id="SM00382">
    <property type="entry name" value="AAA"/>
    <property type="match status" value="1"/>
</dbReference>
<dbReference type="FunFam" id="3.40.50.300:FF:000768">
    <property type="entry name" value="Probable mitochondrial chaperone bcs1"/>
    <property type="match status" value="1"/>
</dbReference>
<keyword evidence="4" id="KW-0547">Nucleotide-binding</keyword>
<evidence type="ECO:0000256" key="9">
    <source>
        <dbReference type="ARBA" id="ARBA00023128"/>
    </source>
</evidence>
<dbReference type="InterPro" id="IPR050747">
    <property type="entry name" value="Mitochondrial_chaperone_BCS1"/>
</dbReference>
<evidence type="ECO:0000256" key="12">
    <source>
        <dbReference type="ARBA" id="ARBA00048778"/>
    </source>
</evidence>
<keyword evidence="5" id="KW-0999">Mitochondrion inner membrane</keyword>
<keyword evidence="11" id="KW-0143">Chaperone</keyword>
<evidence type="ECO:0000313" key="17">
    <source>
        <dbReference type="Proteomes" id="UP001344447"/>
    </source>
</evidence>
<evidence type="ECO:0000259" key="14">
    <source>
        <dbReference type="SMART" id="SM00382"/>
    </source>
</evidence>
<comment type="subcellular location">
    <subcellularLocation>
        <location evidence="1">Mitochondrion inner membrane</location>
        <topology evidence="1">Single-pass membrane protein</topology>
    </subcellularLocation>
</comment>
<evidence type="ECO:0000256" key="2">
    <source>
        <dbReference type="ARBA" id="ARBA00007448"/>
    </source>
</evidence>
<accession>A0AAN7U931</accession>
<dbReference type="SMART" id="SM01024">
    <property type="entry name" value="BCS1_N"/>
    <property type="match status" value="1"/>
</dbReference>
<dbReference type="SUPFAM" id="SSF52540">
    <property type="entry name" value="P-loop containing nucleoside triphosphate hydrolases"/>
    <property type="match status" value="1"/>
</dbReference>
<dbReference type="AlphaFoldDB" id="A0AAN7U931"/>
<dbReference type="InterPro" id="IPR014851">
    <property type="entry name" value="BCS1_N"/>
</dbReference>
<dbReference type="Pfam" id="PF08740">
    <property type="entry name" value="BCS1_N"/>
    <property type="match status" value="1"/>
</dbReference>
<dbReference type="InterPro" id="IPR057495">
    <property type="entry name" value="AAA_lid_BCS1"/>
</dbReference>
<evidence type="ECO:0000256" key="11">
    <source>
        <dbReference type="ARBA" id="ARBA00023186"/>
    </source>
</evidence>
<dbReference type="PANTHER" id="PTHR23070">
    <property type="entry name" value="BCS1 AAA-TYPE ATPASE"/>
    <property type="match status" value="1"/>
</dbReference>
<dbReference type="GO" id="GO:0005743">
    <property type="term" value="C:mitochondrial inner membrane"/>
    <property type="evidence" value="ECO:0007669"/>
    <property type="project" value="UniProtKB-SubCell"/>
</dbReference>
<keyword evidence="6" id="KW-0378">Hydrolase</keyword>
<dbReference type="Gene3D" id="3.40.50.300">
    <property type="entry name" value="P-loop containing nucleotide triphosphate hydrolases"/>
    <property type="match status" value="1"/>
</dbReference>
<keyword evidence="10" id="KW-0472">Membrane</keyword>
<evidence type="ECO:0000313" key="16">
    <source>
        <dbReference type="EMBL" id="KAK5583631.1"/>
    </source>
</evidence>
<evidence type="ECO:0008006" key="18">
    <source>
        <dbReference type="Google" id="ProtNLM"/>
    </source>
</evidence>
<comment type="function">
    <text evidence="13">Chaperone necessary for the assembly of mitochondrial respiratory chain complex III.</text>
</comment>
<gene>
    <name evidence="16" type="ORF">RB653_005229</name>
</gene>
<keyword evidence="8" id="KW-1133">Transmembrane helix</keyword>
<reference evidence="16 17" key="1">
    <citation type="submission" date="2023-11" db="EMBL/GenBank/DDBJ databases">
        <title>Dfirmibasis_genome.</title>
        <authorList>
            <person name="Edelbroek B."/>
            <person name="Kjellin J."/>
            <person name="Jerlstrom-Hultqvist J."/>
            <person name="Soderbom F."/>
        </authorList>
    </citation>
    <scope>NUCLEOTIDE SEQUENCE [LARGE SCALE GENOMIC DNA]</scope>
    <source>
        <strain evidence="16 17">TNS-C-14</strain>
    </source>
</reference>
<evidence type="ECO:0000256" key="1">
    <source>
        <dbReference type="ARBA" id="ARBA00004434"/>
    </source>
</evidence>
<evidence type="ECO:0000259" key="15">
    <source>
        <dbReference type="SMART" id="SM01024"/>
    </source>
</evidence>
<dbReference type="CDD" id="cd19510">
    <property type="entry name" value="RecA-like_BCS1"/>
    <property type="match status" value="1"/>
</dbReference>
<comment type="caution">
    <text evidence="16">The sequence shown here is derived from an EMBL/GenBank/DDBJ whole genome shotgun (WGS) entry which is preliminary data.</text>
</comment>
<evidence type="ECO:0000256" key="3">
    <source>
        <dbReference type="ARBA" id="ARBA00022692"/>
    </source>
</evidence>
<dbReference type="InterPro" id="IPR027417">
    <property type="entry name" value="P-loop_NTPase"/>
</dbReference>
<proteinExistence type="inferred from homology"/>
<feature type="domain" description="BCS1 N-terminal" evidence="15">
    <location>
        <begin position="49"/>
        <end position="218"/>
    </location>
</feature>
<dbReference type="GO" id="GO:0034551">
    <property type="term" value="P:mitochondrial respiratory chain complex III assembly"/>
    <property type="evidence" value="ECO:0007669"/>
    <property type="project" value="UniProtKB-ARBA"/>
</dbReference>
<organism evidence="16 17">
    <name type="scientific">Dictyostelium firmibasis</name>
    <dbReference type="NCBI Taxonomy" id="79012"/>
    <lineage>
        <taxon>Eukaryota</taxon>
        <taxon>Amoebozoa</taxon>
        <taxon>Evosea</taxon>
        <taxon>Eumycetozoa</taxon>
        <taxon>Dictyostelia</taxon>
        <taxon>Dictyosteliales</taxon>
        <taxon>Dictyosteliaceae</taxon>
        <taxon>Dictyostelium</taxon>
    </lineage>
</organism>
<evidence type="ECO:0000256" key="7">
    <source>
        <dbReference type="ARBA" id="ARBA00022840"/>
    </source>
</evidence>